<comment type="caution">
    <text evidence="1">The sequence shown here is derived from an EMBL/GenBank/DDBJ whole genome shotgun (WGS) entry which is preliminary data.</text>
</comment>
<name>A0AAE1D3L0_9GAST</name>
<keyword evidence="2" id="KW-1185">Reference proteome</keyword>
<sequence>MSPVWNRKQICVEENETHTRQGRVGRMRSHLNTSYEAARFVALQHRAVHFYQAREKKAHGAPRWVRQLLPEPQCPARLASACSDRAR</sequence>
<gene>
    <name evidence="1" type="ORF">RRG08_032982</name>
</gene>
<reference evidence="1" key="1">
    <citation type="journal article" date="2023" name="G3 (Bethesda)">
        <title>A reference genome for the long-term kleptoplast-retaining sea slug Elysia crispata morphotype clarki.</title>
        <authorList>
            <person name="Eastman K.E."/>
            <person name="Pendleton A.L."/>
            <person name="Shaikh M.A."/>
            <person name="Suttiyut T."/>
            <person name="Ogas R."/>
            <person name="Tomko P."/>
            <person name="Gavelis G."/>
            <person name="Widhalm J.R."/>
            <person name="Wisecaver J.H."/>
        </authorList>
    </citation>
    <scope>NUCLEOTIDE SEQUENCE</scope>
    <source>
        <strain evidence="1">ECLA1</strain>
    </source>
</reference>
<proteinExistence type="predicted"/>
<evidence type="ECO:0000313" key="2">
    <source>
        <dbReference type="Proteomes" id="UP001283361"/>
    </source>
</evidence>
<evidence type="ECO:0000313" key="1">
    <source>
        <dbReference type="EMBL" id="KAK3756059.1"/>
    </source>
</evidence>
<dbReference type="AlphaFoldDB" id="A0AAE1D3L0"/>
<dbReference type="Proteomes" id="UP001283361">
    <property type="component" value="Unassembled WGS sequence"/>
</dbReference>
<organism evidence="1 2">
    <name type="scientific">Elysia crispata</name>
    <name type="common">lettuce slug</name>
    <dbReference type="NCBI Taxonomy" id="231223"/>
    <lineage>
        <taxon>Eukaryota</taxon>
        <taxon>Metazoa</taxon>
        <taxon>Spiralia</taxon>
        <taxon>Lophotrochozoa</taxon>
        <taxon>Mollusca</taxon>
        <taxon>Gastropoda</taxon>
        <taxon>Heterobranchia</taxon>
        <taxon>Euthyneura</taxon>
        <taxon>Panpulmonata</taxon>
        <taxon>Sacoglossa</taxon>
        <taxon>Placobranchoidea</taxon>
        <taxon>Plakobranchidae</taxon>
        <taxon>Elysia</taxon>
    </lineage>
</organism>
<dbReference type="EMBL" id="JAWDGP010005567">
    <property type="protein sequence ID" value="KAK3756059.1"/>
    <property type="molecule type" value="Genomic_DNA"/>
</dbReference>
<accession>A0AAE1D3L0</accession>
<protein>
    <submittedName>
        <fullName evidence="1">Uncharacterized protein</fullName>
    </submittedName>
</protein>